<evidence type="ECO:0000313" key="2">
    <source>
        <dbReference type="EnsemblPlants" id="Zm00001eb143750_P001"/>
    </source>
</evidence>
<organism evidence="2 3">
    <name type="scientific">Zea mays</name>
    <name type="common">Maize</name>
    <dbReference type="NCBI Taxonomy" id="4577"/>
    <lineage>
        <taxon>Eukaryota</taxon>
        <taxon>Viridiplantae</taxon>
        <taxon>Streptophyta</taxon>
        <taxon>Embryophyta</taxon>
        <taxon>Tracheophyta</taxon>
        <taxon>Spermatophyta</taxon>
        <taxon>Magnoliopsida</taxon>
        <taxon>Liliopsida</taxon>
        <taxon>Poales</taxon>
        <taxon>Poaceae</taxon>
        <taxon>PACMAD clade</taxon>
        <taxon>Panicoideae</taxon>
        <taxon>Andropogonodae</taxon>
        <taxon>Andropogoneae</taxon>
        <taxon>Tripsacinae</taxon>
        <taxon>Zea</taxon>
    </lineage>
</organism>
<accession>A0A804N8W0</accession>
<reference evidence="2" key="2">
    <citation type="submission" date="2019-07" db="EMBL/GenBank/DDBJ databases">
        <authorList>
            <person name="Seetharam A."/>
            <person name="Woodhouse M."/>
            <person name="Cannon E."/>
        </authorList>
    </citation>
    <scope>NUCLEOTIDE SEQUENCE [LARGE SCALE GENOMIC DNA]</scope>
    <source>
        <strain evidence="2">cv. B73</strain>
    </source>
</reference>
<dbReference type="InParanoid" id="A0A804N8W0"/>
<name>A0A804N8W0_MAIZE</name>
<feature type="region of interest" description="Disordered" evidence="1">
    <location>
        <begin position="55"/>
        <end position="119"/>
    </location>
</feature>
<proteinExistence type="predicted"/>
<protein>
    <submittedName>
        <fullName evidence="2">Uncharacterized protein</fullName>
    </submittedName>
</protein>
<keyword evidence="3" id="KW-1185">Reference proteome</keyword>
<dbReference type="Gramene" id="Zm00001eb143750_T001">
    <property type="protein sequence ID" value="Zm00001eb143750_P001"/>
    <property type="gene ID" value="Zm00001eb143750"/>
</dbReference>
<feature type="compositionally biased region" description="Acidic residues" evidence="1">
    <location>
        <begin position="98"/>
        <end position="119"/>
    </location>
</feature>
<dbReference type="AlphaFoldDB" id="A0A804N8W0"/>
<sequence length="119" mass="12785">MLTPPARDSYAATLGPSVMRRGRWMAPPGFLGYLSASAGLCGPWLLMPPSRSCDTPPMFSARTGARRGMRPTSPSSPPPSPSFWTTSVNIPYSFTVDAADDDDDSDNDDGGDDDDEHME</sequence>
<reference evidence="2" key="3">
    <citation type="submission" date="2021-05" db="UniProtKB">
        <authorList>
            <consortium name="EnsemblPlants"/>
        </authorList>
    </citation>
    <scope>IDENTIFICATION</scope>
    <source>
        <strain evidence="2">cv. B73</strain>
    </source>
</reference>
<gene>
    <name evidence="2" type="primary">LOC100278687</name>
</gene>
<evidence type="ECO:0000256" key="1">
    <source>
        <dbReference type="SAM" id="MobiDB-lite"/>
    </source>
</evidence>
<reference evidence="3" key="1">
    <citation type="submission" date="2015-12" db="EMBL/GenBank/DDBJ databases">
        <title>Update maize B73 reference genome by single molecule sequencing technologies.</title>
        <authorList>
            <consortium name="Maize Genome Sequencing Project"/>
            <person name="Ware D."/>
        </authorList>
    </citation>
    <scope>NUCLEOTIDE SEQUENCE [LARGE SCALE GENOMIC DNA]</scope>
    <source>
        <strain evidence="3">cv. B73</strain>
    </source>
</reference>
<evidence type="ECO:0000313" key="3">
    <source>
        <dbReference type="Proteomes" id="UP000007305"/>
    </source>
</evidence>
<dbReference type="Proteomes" id="UP000007305">
    <property type="component" value="Chromosome 3"/>
</dbReference>
<dbReference type="EnsemblPlants" id="Zm00001eb143750_T001">
    <property type="protein sequence ID" value="Zm00001eb143750_P001"/>
    <property type="gene ID" value="Zm00001eb143750"/>
</dbReference>